<feature type="compositionally biased region" description="Polar residues" evidence="2">
    <location>
        <begin position="68"/>
        <end position="83"/>
    </location>
</feature>
<feature type="region of interest" description="Disordered" evidence="2">
    <location>
        <begin position="42"/>
        <end position="83"/>
    </location>
</feature>
<reference evidence="3 4" key="1">
    <citation type="submission" date="2024-01" db="EMBL/GenBank/DDBJ databases">
        <title>A draft genome for the cacao thread blight pathogen Marasmiellus scandens.</title>
        <authorList>
            <person name="Baruah I.K."/>
            <person name="Leung J."/>
            <person name="Bukari Y."/>
            <person name="Amoako-Attah I."/>
            <person name="Meinhardt L.W."/>
            <person name="Bailey B.A."/>
            <person name="Cohen S.P."/>
        </authorList>
    </citation>
    <scope>NUCLEOTIDE SEQUENCE [LARGE SCALE GENOMIC DNA]</scope>
    <source>
        <strain evidence="3 4">GH-19</strain>
    </source>
</reference>
<organism evidence="3 4">
    <name type="scientific">Marasmiellus scandens</name>
    <dbReference type="NCBI Taxonomy" id="2682957"/>
    <lineage>
        <taxon>Eukaryota</taxon>
        <taxon>Fungi</taxon>
        <taxon>Dikarya</taxon>
        <taxon>Basidiomycota</taxon>
        <taxon>Agaricomycotina</taxon>
        <taxon>Agaricomycetes</taxon>
        <taxon>Agaricomycetidae</taxon>
        <taxon>Agaricales</taxon>
        <taxon>Marasmiineae</taxon>
        <taxon>Omphalotaceae</taxon>
        <taxon>Marasmiellus</taxon>
    </lineage>
</organism>
<feature type="coiled-coil region" evidence="1">
    <location>
        <begin position="157"/>
        <end position="184"/>
    </location>
</feature>
<evidence type="ECO:0000256" key="1">
    <source>
        <dbReference type="SAM" id="Coils"/>
    </source>
</evidence>
<feature type="coiled-coil region" evidence="1">
    <location>
        <begin position="86"/>
        <end position="124"/>
    </location>
</feature>
<dbReference type="EMBL" id="JBANRG010000003">
    <property type="protein sequence ID" value="KAK7468568.1"/>
    <property type="molecule type" value="Genomic_DNA"/>
</dbReference>
<comment type="caution">
    <text evidence="3">The sequence shown here is derived from an EMBL/GenBank/DDBJ whole genome shotgun (WGS) entry which is preliminary data.</text>
</comment>
<accession>A0ABR1JXK2</accession>
<keyword evidence="4" id="KW-1185">Reference proteome</keyword>
<protein>
    <submittedName>
        <fullName evidence="3">Uncharacterized protein</fullName>
    </submittedName>
</protein>
<proteinExistence type="predicted"/>
<evidence type="ECO:0000256" key="2">
    <source>
        <dbReference type="SAM" id="MobiDB-lite"/>
    </source>
</evidence>
<dbReference type="Proteomes" id="UP001498398">
    <property type="component" value="Unassembled WGS sequence"/>
</dbReference>
<feature type="compositionally biased region" description="Basic and acidic residues" evidence="2">
    <location>
        <begin position="56"/>
        <end position="67"/>
    </location>
</feature>
<sequence>MLALEKDNVIRMNLQLQMELQKTTNDRNFLLHVLDRFRRQGFSSKCSDSDSASELRPVEQTKREKNQQHPNHISSSNISQRIGTDTGDLEAENARLKSQLEATNAALKEQNERHQAQIADIKAESSASTSRLKDELEMAIRRERDVKGMLKTKTAEYIKSSEEYRRMRTELKRAEEKRRYLEKVVADYKAYTHKIKSFYKGKLTPTQASLTPP</sequence>
<feature type="compositionally biased region" description="Low complexity" evidence="2">
    <location>
        <begin position="43"/>
        <end position="52"/>
    </location>
</feature>
<name>A0ABR1JXK2_9AGAR</name>
<evidence type="ECO:0000313" key="3">
    <source>
        <dbReference type="EMBL" id="KAK7468568.1"/>
    </source>
</evidence>
<gene>
    <name evidence="3" type="ORF">VKT23_003072</name>
</gene>
<keyword evidence="1" id="KW-0175">Coiled coil</keyword>
<evidence type="ECO:0000313" key="4">
    <source>
        <dbReference type="Proteomes" id="UP001498398"/>
    </source>
</evidence>